<evidence type="ECO:0000259" key="6">
    <source>
        <dbReference type="Pfam" id="PF14759"/>
    </source>
</evidence>
<dbReference type="InterPro" id="IPR023753">
    <property type="entry name" value="FAD/NAD-binding_dom"/>
</dbReference>
<feature type="domain" description="Reductase C-terminal" evidence="6">
    <location>
        <begin position="326"/>
        <end position="409"/>
    </location>
</feature>
<evidence type="ECO:0000256" key="4">
    <source>
        <dbReference type="ARBA" id="ARBA00023002"/>
    </source>
</evidence>
<evidence type="ECO:0000313" key="8">
    <source>
        <dbReference type="Proteomes" id="UP001521137"/>
    </source>
</evidence>
<evidence type="ECO:0000256" key="1">
    <source>
        <dbReference type="ARBA" id="ARBA00001974"/>
    </source>
</evidence>
<accession>A0ABS9DCW0</accession>
<dbReference type="InterPro" id="IPR036188">
    <property type="entry name" value="FAD/NAD-bd_sf"/>
</dbReference>
<keyword evidence="2" id="KW-0285">Flavoprotein</keyword>
<dbReference type="PANTHER" id="PTHR43557">
    <property type="entry name" value="APOPTOSIS-INDUCING FACTOR 1"/>
    <property type="match status" value="1"/>
</dbReference>
<keyword evidence="8" id="KW-1185">Reference proteome</keyword>
<comment type="caution">
    <text evidence="7">The sequence shown here is derived from an EMBL/GenBank/DDBJ whole genome shotgun (WGS) entry which is preliminary data.</text>
</comment>
<evidence type="ECO:0000256" key="2">
    <source>
        <dbReference type="ARBA" id="ARBA00022630"/>
    </source>
</evidence>
<dbReference type="PRINTS" id="PR00368">
    <property type="entry name" value="FADPNR"/>
</dbReference>
<comment type="cofactor">
    <cofactor evidence="1">
        <name>FAD</name>
        <dbReference type="ChEBI" id="CHEBI:57692"/>
    </cofactor>
</comment>
<dbReference type="InterPro" id="IPR028202">
    <property type="entry name" value="Reductase_C"/>
</dbReference>
<proteinExistence type="predicted"/>
<dbReference type="PANTHER" id="PTHR43557:SF2">
    <property type="entry name" value="RIESKE DOMAIN-CONTAINING PROTEIN-RELATED"/>
    <property type="match status" value="1"/>
</dbReference>
<dbReference type="Gene3D" id="3.30.390.30">
    <property type="match status" value="1"/>
</dbReference>
<dbReference type="Pfam" id="PF07992">
    <property type="entry name" value="Pyr_redox_2"/>
    <property type="match status" value="1"/>
</dbReference>
<evidence type="ECO:0000256" key="3">
    <source>
        <dbReference type="ARBA" id="ARBA00022827"/>
    </source>
</evidence>
<organism evidence="7 8">
    <name type="scientific">Paraglaciecola algarum</name>
    <dbReference type="NCBI Taxonomy" id="3050085"/>
    <lineage>
        <taxon>Bacteria</taxon>
        <taxon>Pseudomonadati</taxon>
        <taxon>Pseudomonadota</taxon>
        <taxon>Gammaproteobacteria</taxon>
        <taxon>Alteromonadales</taxon>
        <taxon>Alteromonadaceae</taxon>
        <taxon>Paraglaciecola</taxon>
    </lineage>
</organism>
<evidence type="ECO:0000313" key="7">
    <source>
        <dbReference type="EMBL" id="MCF2949629.1"/>
    </source>
</evidence>
<dbReference type="Proteomes" id="UP001521137">
    <property type="component" value="Unassembled WGS sequence"/>
</dbReference>
<keyword evidence="3" id="KW-0274">FAD</keyword>
<dbReference type="SUPFAM" id="SSF51905">
    <property type="entry name" value="FAD/NAD(P)-binding domain"/>
    <property type="match status" value="1"/>
</dbReference>
<keyword evidence="4" id="KW-0560">Oxidoreductase</keyword>
<feature type="domain" description="FAD/NAD(P)-binding" evidence="5">
    <location>
        <begin position="7"/>
        <end position="307"/>
    </location>
</feature>
<sequence>MANNQQNCIVIGASHAGVNLAFALRKEGWEGAITLFDTDPTLPYHRPPLSKAYLTSDDRIEKNLLKSADSYQKQDIDLNLGVSVSTISSTDNTITTSDGNTHHYTKLVIATGARPFIPPIPGLKTATNLYPLRTAADVTNIKTALHASDTKRVVIIGGGYIGLETAASMKKLGATVTVLEREERILARVTAPVMSEFFQKLHAENGVEVLTQKDVSNITSDGAQNIVHCADGSQYPADVIVVGVGIRVNTELADAAGIKLENGIPVDEAARTSDKDIYAIGDCSFHFNPHYGRNIRLESVQNAVDQAKIAAASICEKDVSYDTLPWFWSDQYDVKLQMVGLSQGYNKILVRQEPDEGHKFSVWYFKDNTLLAVDAVNNAKAYVVGTKFIKGGDPIDQTKLVDPNVEFKPANLII</sequence>
<dbReference type="Pfam" id="PF14759">
    <property type="entry name" value="Reductase_C"/>
    <property type="match status" value="1"/>
</dbReference>
<dbReference type="InterPro" id="IPR016156">
    <property type="entry name" value="FAD/NAD-linked_Rdtase_dimer_sf"/>
</dbReference>
<protein>
    <submittedName>
        <fullName evidence="7">FAD-dependent oxidoreductase</fullName>
    </submittedName>
</protein>
<dbReference type="RefSeq" id="WP_235313732.1">
    <property type="nucleotide sequence ID" value="NZ_JAKGAS010000009.1"/>
</dbReference>
<dbReference type="InterPro" id="IPR050446">
    <property type="entry name" value="FAD-oxidoreductase/Apoptosis"/>
</dbReference>
<gene>
    <name evidence="7" type="ORF">L0668_16020</name>
</gene>
<name>A0ABS9DCW0_9ALTE</name>
<dbReference type="EMBL" id="JAKGAS010000009">
    <property type="protein sequence ID" value="MCF2949629.1"/>
    <property type="molecule type" value="Genomic_DNA"/>
</dbReference>
<evidence type="ECO:0000259" key="5">
    <source>
        <dbReference type="Pfam" id="PF07992"/>
    </source>
</evidence>
<dbReference type="PRINTS" id="PR00411">
    <property type="entry name" value="PNDRDTASEI"/>
</dbReference>
<reference evidence="7 8" key="1">
    <citation type="submission" date="2022-01" db="EMBL/GenBank/DDBJ databases">
        <title>Paraglaciecola sp. G1-23.</title>
        <authorList>
            <person name="Jin M.S."/>
            <person name="Han D.M."/>
            <person name="Kim H.M."/>
            <person name="Jeon C.O."/>
        </authorList>
    </citation>
    <scope>NUCLEOTIDE SEQUENCE [LARGE SCALE GENOMIC DNA]</scope>
    <source>
        <strain evidence="7 8">G1-23</strain>
    </source>
</reference>
<dbReference type="SUPFAM" id="SSF55424">
    <property type="entry name" value="FAD/NAD-linked reductases, dimerisation (C-terminal) domain"/>
    <property type="match status" value="1"/>
</dbReference>
<dbReference type="Gene3D" id="3.50.50.60">
    <property type="entry name" value="FAD/NAD(P)-binding domain"/>
    <property type="match status" value="2"/>
</dbReference>